<dbReference type="GO" id="GO:0016747">
    <property type="term" value="F:acyltransferase activity, transferring groups other than amino-acyl groups"/>
    <property type="evidence" value="ECO:0007669"/>
    <property type="project" value="InterPro"/>
</dbReference>
<protein>
    <submittedName>
        <fullName evidence="2">Acetyltransferase (GNAT) family protein</fullName>
    </submittedName>
</protein>
<gene>
    <name evidence="2" type="ORF">SAMN05660284_02305</name>
</gene>
<keyword evidence="2" id="KW-0808">Transferase</keyword>
<dbReference type="AlphaFoldDB" id="A0A1I5C1M5"/>
<dbReference type="PANTHER" id="PTHR41368:SF1">
    <property type="entry name" value="PROTEIN YGHO"/>
    <property type="match status" value="1"/>
</dbReference>
<dbReference type="PROSITE" id="PS51186">
    <property type="entry name" value="GNAT"/>
    <property type="match status" value="1"/>
</dbReference>
<proteinExistence type="predicted"/>
<dbReference type="Proteomes" id="UP000242869">
    <property type="component" value="Unassembled WGS sequence"/>
</dbReference>
<keyword evidence="3" id="KW-1185">Reference proteome</keyword>
<dbReference type="EMBL" id="FOVE01000018">
    <property type="protein sequence ID" value="SFN80953.1"/>
    <property type="molecule type" value="Genomic_DNA"/>
</dbReference>
<organism evidence="2 3">
    <name type="scientific">Formivibrio citricus</name>
    <dbReference type="NCBI Taxonomy" id="83765"/>
    <lineage>
        <taxon>Bacteria</taxon>
        <taxon>Pseudomonadati</taxon>
        <taxon>Pseudomonadota</taxon>
        <taxon>Betaproteobacteria</taxon>
        <taxon>Neisseriales</taxon>
        <taxon>Chitinibacteraceae</taxon>
        <taxon>Formivibrio</taxon>
    </lineage>
</organism>
<dbReference type="OrthoDB" id="9806005at2"/>
<dbReference type="Pfam" id="PF00583">
    <property type="entry name" value="Acetyltransf_1"/>
    <property type="match status" value="1"/>
</dbReference>
<evidence type="ECO:0000313" key="3">
    <source>
        <dbReference type="Proteomes" id="UP000242869"/>
    </source>
</evidence>
<reference evidence="3" key="1">
    <citation type="submission" date="2016-10" db="EMBL/GenBank/DDBJ databases">
        <authorList>
            <person name="Varghese N."/>
            <person name="Submissions S."/>
        </authorList>
    </citation>
    <scope>NUCLEOTIDE SEQUENCE [LARGE SCALE GENOMIC DNA]</scope>
    <source>
        <strain evidence="3">DSM 6150</strain>
    </source>
</reference>
<name>A0A1I5C1M5_9NEIS</name>
<dbReference type="InterPro" id="IPR016181">
    <property type="entry name" value="Acyl_CoA_acyltransferase"/>
</dbReference>
<dbReference type="InterPro" id="IPR000182">
    <property type="entry name" value="GNAT_dom"/>
</dbReference>
<dbReference type="RefSeq" id="WP_091196536.1">
    <property type="nucleotide sequence ID" value="NZ_FOVE01000018.1"/>
</dbReference>
<accession>A0A1I5C1M5</accession>
<dbReference type="Gene3D" id="3.40.630.30">
    <property type="match status" value="1"/>
</dbReference>
<dbReference type="SUPFAM" id="SSF55729">
    <property type="entry name" value="Acyl-CoA N-acyltransferases (Nat)"/>
    <property type="match status" value="1"/>
</dbReference>
<dbReference type="PANTHER" id="PTHR41368">
    <property type="entry name" value="PROTEIN YGHO"/>
    <property type="match status" value="1"/>
</dbReference>
<dbReference type="InterPro" id="IPR039968">
    <property type="entry name" value="BcerS-like"/>
</dbReference>
<feature type="domain" description="N-acetyltransferase" evidence="1">
    <location>
        <begin position="173"/>
        <end position="327"/>
    </location>
</feature>
<evidence type="ECO:0000313" key="2">
    <source>
        <dbReference type="EMBL" id="SFN80953.1"/>
    </source>
</evidence>
<dbReference type="STRING" id="83765.SAMN05660284_02305"/>
<sequence length="327" mass="36821">MMAIFSPEQADLELFCSLKGLSELTPASVRLHAPDRLLMCQEQGGLRARASVWWCQVPEHGSERLGLVGHYAAQDSIAGSALLEEACRVLAECGCSLAVGPMDGSTWRRYRLLTERGDEPPFLLEPDNPDDWPQYFESAGFQPLAHYYSSISEDNARCQDCSALQMRLEQEGYVFRAFANGEIDAELDRLWQLSCESFKDNFLYSPIGKAEFLGMYAPLLSRIRPELIQIAEWQGTPVGFCMALPNLLQAQRGQPVDTVIIKSLATLEAHRGKGLAAVMLARINRIAQSQGMRRTIHALMHEDNPSRQINRGLMRDFRRYALYARHL</sequence>
<evidence type="ECO:0000259" key="1">
    <source>
        <dbReference type="PROSITE" id="PS51186"/>
    </source>
</evidence>
<dbReference type="CDD" id="cd04301">
    <property type="entry name" value="NAT_SF"/>
    <property type="match status" value="1"/>
</dbReference>